<sequence length="32" mass="3650">MELCQKYCERSSGNVGVTKLLNGQEAFRLFPM</sequence>
<evidence type="ECO:0000313" key="1">
    <source>
        <dbReference type="EMBL" id="MBX37247.1"/>
    </source>
</evidence>
<dbReference type="AlphaFoldDB" id="A0A2P2N461"/>
<proteinExistence type="predicted"/>
<name>A0A2P2N461_RHIMU</name>
<dbReference type="EMBL" id="GGEC01056763">
    <property type="protein sequence ID" value="MBX37247.1"/>
    <property type="molecule type" value="Transcribed_RNA"/>
</dbReference>
<protein>
    <submittedName>
        <fullName evidence="1">Uncharacterized protein</fullName>
    </submittedName>
</protein>
<accession>A0A2P2N461</accession>
<reference evidence="1" key="1">
    <citation type="submission" date="2018-02" db="EMBL/GenBank/DDBJ databases">
        <title>Rhizophora mucronata_Transcriptome.</title>
        <authorList>
            <person name="Meera S.P."/>
            <person name="Sreeshan A."/>
            <person name="Augustine A."/>
        </authorList>
    </citation>
    <scope>NUCLEOTIDE SEQUENCE</scope>
    <source>
        <tissue evidence="1">Leaf</tissue>
    </source>
</reference>
<organism evidence="1">
    <name type="scientific">Rhizophora mucronata</name>
    <name type="common">Asiatic mangrove</name>
    <dbReference type="NCBI Taxonomy" id="61149"/>
    <lineage>
        <taxon>Eukaryota</taxon>
        <taxon>Viridiplantae</taxon>
        <taxon>Streptophyta</taxon>
        <taxon>Embryophyta</taxon>
        <taxon>Tracheophyta</taxon>
        <taxon>Spermatophyta</taxon>
        <taxon>Magnoliopsida</taxon>
        <taxon>eudicotyledons</taxon>
        <taxon>Gunneridae</taxon>
        <taxon>Pentapetalae</taxon>
        <taxon>rosids</taxon>
        <taxon>fabids</taxon>
        <taxon>Malpighiales</taxon>
        <taxon>Rhizophoraceae</taxon>
        <taxon>Rhizophora</taxon>
    </lineage>
</organism>